<dbReference type="EMBL" id="NCKW01000400">
    <property type="protein sequence ID" value="POM80548.1"/>
    <property type="molecule type" value="Genomic_DNA"/>
</dbReference>
<protein>
    <submittedName>
        <fullName evidence="1">Protein kinase</fullName>
    </submittedName>
</protein>
<dbReference type="Proteomes" id="UP000237271">
    <property type="component" value="Unassembled WGS sequence"/>
</dbReference>
<dbReference type="InterPro" id="IPR036947">
    <property type="entry name" value="POLO_box_dom_sf"/>
</dbReference>
<keyword evidence="2" id="KW-1185">Reference proteome</keyword>
<evidence type="ECO:0000313" key="1">
    <source>
        <dbReference type="EMBL" id="POM80548.1"/>
    </source>
</evidence>
<dbReference type="GO" id="GO:0016301">
    <property type="term" value="F:kinase activity"/>
    <property type="evidence" value="ECO:0007669"/>
    <property type="project" value="UniProtKB-KW"/>
</dbReference>
<reference evidence="1 2" key="1">
    <citation type="journal article" date="2017" name="Genome Biol. Evol.">
        <title>Phytophthora megakarya and P. palmivora, closely related causal agents of cacao black pod rot, underwent increases in genome sizes and gene numbers by different mechanisms.</title>
        <authorList>
            <person name="Ali S.S."/>
            <person name="Shao J."/>
            <person name="Lary D.J."/>
            <person name="Kronmiller B."/>
            <person name="Shen D."/>
            <person name="Strem M.D."/>
            <person name="Amoako-Attah I."/>
            <person name="Akrofi A.Y."/>
            <person name="Begoude B.A."/>
            <person name="Ten Hoopen G.M."/>
            <person name="Coulibaly K."/>
            <person name="Kebe B.I."/>
            <person name="Melnick R.L."/>
            <person name="Guiltinan M.J."/>
            <person name="Tyler B.M."/>
            <person name="Meinhardt L.W."/>
            <person name="Bailey B.A."/>
        </authorList>
    </citation>
    <scope>NUCLEOTIDE SEQUENCE [LARGE SCALE GENOMIC DNA]</scope>
    <source>
        <strain evidence="2">sbr112.9</strain>
    </source>
</reference>
<evidence type="ECO:0000313" key="2">
    <source>
        <dbReference type="Proteomes" id="UP000237271"/>
    </source>
</evidence>
<accession>A0A2P4YRW4</accession>
<organism evidence="1 2">
    <name type="scientific">Phytophthora palmivora</name>
    <dbReference type="NCBI Taxonomy" id="4796"/>
    <lineage>
        <taxon>Eukaryota</taxon>
        <taxon>Sar</taxon>
        <taxon>Stramenopiles</taxon>
        <taxon>Oomycota</taxon>
        <taxon>Peronosporomycetes</taxon>
        <taxon>Peronosporales</taxon>
        <taxon>Peronosporaceae</taxon>
        <taxon>Phytophthora</taxon>
    </lineage>
</organism>
<sequence>MQLRQIALRGQANKLPIIHYDTLPESLLASFRDRFSLLSVPRQTSPYPSQDINGGLEQGIFSGHPAEAKRGVEIAGVGRGQIDATGDLRVVYLDGAELTLEASGLQLRFRPSWANDDSGDDSVKEDVFELLTTSTMSSFLPSAVKQKLESIPEFIRRLKAAS</sequence>
<proteinExistence type="predicted"/>
<keyword evidence="1" id="KW-0808">Transferase</keyword>
<gene>
    <name evidence="1" type="ORF">PHPALM_1605</name>
</gene>
<name>A0A2P4YRW4_9STRA</name>
<keyword evidence="1" id="KW-0418">Kinase</keyword>
<dbReference type="OrthoDB" id="118076at2759"/>
<dbReference type="AlphaFoldDB" id="A0A2P4YRW4"/>
<dbReference type="Gene3D" id="3.30.1120.30">
    <property type="entry name" value="POLO box domain"/>
    <property type="match status" value="1"/>
</dbReference>
<comment type="caution">
    <text evidence="1">The sequence shown here is derived from an EMBL/GenBank/DDBJ whole genome shotgun (WGS) entry which is preliminary data.</text>
</comment>